<comment type="caution">
    <text evidence="5">The sequence shown here is derived from an EMBL/GenBank/DDBJ whole genome shotgun (WGS) entry which is preliminary data.</text>
</comment>
<feature type="binding site" evidence="3">
    <location>
        <begin position="214"/>
        <end position="221"/>
    </location>
    <ligand>
        <name>ATP</name>
        <dbReference type="ChEBI" id="CHEBI:30616"/>
    </ligand>
</feature>
<evidence type="ECO:0000313" key="5">
    <source>
        <dbReference type="EMBL" id="HED11137.1"/>
    </source>
</evidence>
<dbReference type="EMBL" id="DRLD01000295">
    <property type="protein sequence ID" value="HED11137.1"/>
    <property type="molecule type" value="Genomic_DNA"/>
</dbReference>
<organism evidence="5">
    <name type="scientific">Caldithrix abyssi</name>
    <dbReference type="NCBI Taxonomy" id="187145"/>
    <lineage>
        <taxon>Bacteria</taxon>
        <taxon>Pseudomonadati</taxon>
        <taxon>Calditrichota</taxon>
        <taxon>Calditrichia</taxon>
        <taxon>Calditrichales</taxon>
        <taxon>Calditrichaceae</taxon>
        <taxon>Caldithrix</taxon>
    </lineage>
</organism>
<reference evidence="5" key="1">
    <citation type="journal article" date="2020" name="mSystems">
        <title>Genome- and Community-Level Interaction Insights into Carbon Utilization and Element Cycling Functions of Hydrothermarchaeota in Hydrothermal Sediment.</title>
        <authorList>
            <person name="Zhou Z."/>
            <person name="Liu Y."/>
            <person name="Xu W."/>
            <person name="Pan J."/>
            <person name="Luo Z.H."/>
            <person name="Li M."/>
        </authorList>
    </citation>
    <scope>NUCLEOTIDE SEQUENCE [LARGE SCALE GENOMIC DNA]</scope>
    <source>
        <strain evidence="5">HyVt-456</strain>
    </source>
</reference>
<dbReference type="PANTHER" id="PTHR13504:SF38">
    <property type="entry name" value="FIDO DOMAIN-CONTAINING PROTEIN"/>
    <property type="match status" value="1"/>
</dbReference>
<dbReference type="Pfam" id="PF13784">
    <property type="entry name" value="Fic_N"/>
    <property type="match status" value="1"/>
</dbReference>
<keyword evidence="1" id="KW-0547">Nucleotide-binding</keyword>
<evidence type="ECO:0000256" key="2">
    <source>
        <dbReference type="PIRSR" id="PIRSR640198-1"/>
    </source>
</evidence>
<dbReference type="PIRSF" id="PIRSF038925">
    <property type="entry name" value="AMP-prot_trans"/>
    <property type="match status" value="1"/>
</dbReference>
<name>A0A7V1LP82_CALAY</name>
<feature type="binding site" evidence="3">
    <location>
        <begin position="252"/>
        <end position="253"/>
    </location>
    <ligand>
        <name>ATP</name>
        <dbReference type="ChEBI" id="CHEBI:30616"/>
    </ligand>
</feature>
<keyword evidence="1" id="KW-0067">ATP-binding</keyword>
<dbReference type="AlphaFoldDB" id="A0A7V1LP82"/>
<dbReference type="Proteomes" id="UP000886005">
    <property type="component" value="Unassembled WGS sequence"/>
</dbReference>
<dbReference type="Pfam" id="PF02661">
    <property type="entry name" value="Fic"/>
    <property type="match status" value="1"/>
</dbReference>
<evidence type="ECO:0000256" key="3">
    <source>
        <dbReference type="PIRSR" id="PIRSR640198-2"/>
    </source>
</evidence>
<dbReference type="GO" id="GO:0005524">
    <property type="term" value="F:ATP binding"/>
    <property type="evidence" value="ECO:0007669"/>
    <property type="project" value="UniProtKB-KW"/>
</dbReference>
<dbReference type="InterPro" id="IPR003812">
    <property type="entry name" value="Fido"/>
</dbReference>
<feature type="binding site" evidence="1">
    <location>
        <position position="210"/>
    </location>
    <ligand>
        <name>ATP</name>
        <dbReference type="ChEBI" id="CHEBI:30616"/>
    </ligand>
</feature>
<dbReference type="InterPro" id="IPR026287">
    <property type="entry name" value="SoFic-like"/>
</dbReference>
<feature type="binding site" evidence="1">
    <location>
        <position position="79"/>
    </location>
    <ligand>
        <name>ATP</name>
        <dbReference type="ChEBI" id="CHEBI:30616"/>
    </ligand>
</feature>
<dbReference type="PANTHER" id="PTHR13504">
    <property type="entry name" value="FIDO DOMAIN-CONTAINING PROTEIN DDB_G0283145"/>
    <property type="match status" value="1"/>
</dbReference>
<proteinExistence type="predicted"/>
<sequence>MNIEDFVSGREVSQYKYKSFSPEKINHEWVISNPEINSLLAEANRLTGELNAYSQIVPDVDFFISMHILKEATTSSRIEGTKTNMEEALVAREDINPEMRDDWAEVQNYIKAINQSISELENLPVSNRLIKMTHKILLSGVRGRHKLPGEFRKSQNWIGSTLKDAIFIPPHHSEIPELMGDLERFINNEEIQVPHLIRIAIIHYQFETIHPFLDGNGRLGRLLITLYLVSKSVLKKPSLYLSDFFEKNKAYYYDNLMVVRVSGNLAQWIRFFLVGVIETSQSSIQVFKDIISLREEIYSHKLPRLGSKTPKGQKLIRRLFHNPIIDARQAASALQISASTANRLIAQFVDLGILSELTGYKRNRKYIFKEYFDLFKKR</sequence>
<gene>
    <name evidence="5" type="ORF">ENJ10_10650</name>
</gene>
<evidence type="ECO:0000259" key="4">
    <source>
        <dbReference type="PROSITE" id="PS51459"/>
    </source>
</evidence>
<accession>A0A7V1LP82</accession>
<evidence type="ECO:0000256" key="1">
    <source>
        <dbReference type="PIRSR" id="PIRSR038925-1"/>
    </source>
</evidence>
<feature type="domain" description="Fido" evidence="4">
    <location>
        <begin position="125"/>
        <end position="274"/>
    </location>
</feature>
<feature type="binding site" evidence="1">
    <location>
        <begin position="215"/>
        <end position="221"/>
    </location>
    <ligand>
        <name>ATP</name>
        <dbReference type="ChEBI" id="CHEBI:30616"/>
    </ligand>
</feature>
<dbReference type="PROSITE" id="PS51459">
    <property type="entry name" value="FIDO"/>
    <property type="match status" value="1"/>
</dbReference>
<dbReference type="InterPro" id="IPR025758">
    <property type="entry name" value="Fic/DOC_N"/>
</dbReference>
<dbReference type="Gene3D" id="1.10.3290.10">
    <property type="entry name" value="Fido-like domain"/>
    <property type="match status" value="1"/>
</dbReference>
<feature type="binding site" evidence="1">
    <location>
        <position position="252"/>
    </location>
    <ligand>
        <name>ATP</name>
        <dbReference type="ChEBI" id="CHEBI:30616"/>
    </ligand>
</feature>
<protein>
    <submittedName>
        <fullName evidence="5">Fic family protein</fullName>
    </submittedName>
</protein>
<dbReference type="SUPFAM" id="SSF140931">
    <property type="entry name" value="Fic-like"/>
    <property type="match status" value="1"/>
</dbReference>
<feature type="active site" evidence="2">
    <location>
        <position position="210"/>
    </location>
</feature>
<dbReference type="InterPro" id="IPR040198">
    <property type="entry name" value="Fido_containing"/>
</dbReference>
<dbReference type="InterPro" id="IPR036597">
    <property type="entry name" value="Fido-like_dom_sf"/>
</dbReference>